<protein>
    <recommendedName>
        <fullName evidence="3">Twin-arginine translocation signal domain-containing protein</fullName>
    </recommendedName>
</protein>
<sequence>MSNISRRQFLKSAGVAALAVAALTGCKKLPDTDIPDVPGVTSVDLRVLFVDEKGNPVGNSVTGVYETTVLKDAKKYDPKLIPADKLPKGYELISEDEVDIISESTPKIAKVPVKLEESKPASQSKVFVTLKFFNGGVADRHVEVIANKVFDLKSNPNERVCYADIKDSLLAQCKDIEPDETWESYLKIVDGGYEATVWMGVALKG</sequence>
<dbReference type="PROSITE" id="PS51318">
    <property type="entry name" value="TAT"/>
    <property type="match status" value="1"/>
</dbReference>
<dbReference type="InterPro" id="IPR006311">
    <property type="entry name" value="TAT_signal"/>
</dbReference>
<proteinExistence type="predicted"/>
<accession>A0A2A7ABQ3</accession>
<comment type="caution">
    <text evidence="1">The sequence shown here is derived from an EMBL/GenBank/DDBJ whole genome shotgun (WGS) entry which is preliminary data.</text>
</comment>
<gene>
    <name evidence="1" type="ORF">CGS56_03555</name>
</gene>
<evidence type="ECO:0000313" key="1">
    <source>
        <dbReference type="EMBL" id="PDX76358.1"/>
    </source>
</evidence>
<dbReference type="InterPro" id="IPR019546">
    <property type="entry name" value="TAT_signal_bac_arc"/>
</dbReference>
<dbReference type="AlphaFoldDB" id="A0A2A7ABQ3"/>
<dbReference type="RefSeq" id="WP_097785001.1">
    <property type="nucleotide sequence ID" value="NZ_JAWHPS010000008.1"/>
</dbReference>
<evidence type="ECO:0008006" key="3">
    <source>
        <dbReference type="Google" id="ProtNLM"/>
    </source>
</evidence>
<dbReference type="Proteomes" id="UP000220157">
    <property type="component" value="Unassembled WGS sequence"/>
</dbReference>
<name>A0A2A7ABQ3_9FIRM</name>
<dbReference type="PROSITE" id="PS51257">
    <property type="entry name" value="PROKAR_LIPOPROTEIN"/>
    <property type="match status" value="1"/>
</dbReference>
<dbReference type="NCBIfam" id="TIGR01409">
    <property type="entry name" value="TAT_signal_seq"/>
    <property type="match status" value="1"/>
</dbReference>
<organism evidence="1 2">
    <name type="scientific">Faecalibacterium prausnitzii</name>
    <dbReference type="NCBI Taxonomy" id="853"/>
    <lineage>
        <taxon>Bacteria</taxon>
        <taxon>Bacillati</taxon>
        <taxon>Bacillota</taxon>
        <taxon>Clostridia</taxon>
        <taxon>Eubacteriales</taxon>
        <taxon>Oscillospiraceae</taxon>
        <taxon>Faecalibacterium</taxon>
    </lineage>
</organism>
<dbReference type="Pfam" id="PF10518">
    <property type="entry name" value="TAT_signal"/>
    <property type="match status" value="1"/>
</dbReference>
<evidence type="ECO:0000313" key="2">
    <source>
        <dbReference type="Proteomes" id="UP000220157"/>
    </source>
</evidence>
<dbReference type="EMBL" id="NMTW01000018">
    <property type="protein sequence ID" value="PDX76358.1"/>
    <property type="molecule type" value="Genomic_DNA"/>
</dbReference>
<reference evidence="1 2" key="1">
    <citation type="journal article" date="2017" name="Front. Microbiol.">
        <title>New Insights into the Diversity of the Genus Faecalibacterium.</title>
        <authorList>
            <person name="Benevides L."/>
            <person name="Burman S."/>
            <person name="Martin R."/>
            <person name="Robert V."/>
            <person name="Thomas M."/>
            <person name="Miquel S."/>
            <person name="Chain F."/>
            <person name="Sokol H."/>
            <person name="Bermudez-Humaran L.G."/>
            <person name="Morrison M."/>
            <person name="Langella P."/>
            <person name="Azevedo V.A."/>
            <person name="Chatel J.M."/>
            <person name="Soares S."/>
        </authorList>
    </citation>
    <scope>NUCLEOTIDE SEQUENCE [LARGE SCALE GENOMIC DNA]</scope>
    <source>
        <strain evidence="1 2">CNCM I 4573</strain>
    </source>
</reference>